<keyword evidence="1" id="KW-0175">Coiled coil</keyword>
<name>A0A6J5MFS0_9CAUD</name>
<feature type="compositionally biased region" description="Low complexity" evidence="2">
    <location>
        <begin position="1"/>
        <end position="17"/>
    </location>
</feature>
<evidence type="ECO:0008006" key="6">
    <source>
        <dbReference type="Google" id="ProtNLM"/>
    </source>
</evidence>
<feature type="coiled-coil region" evidence="1">
    <location>
        <begin position="252"/>
        <end position="279"/>
    </location>
</feature>
<accession>A0A6J5MFS0</accession>
<evidence type="ECO:0000313" key="4">
    <source>
        <dbReference type="EMBL" id="CAB4163223.1"/>
    </source>
</evidence>
<evidence type="ECO:0000256" key="1">
    <source>
        <dbReference type="SAM" id="Coils"/>
    </source>
</evidence>
<feature type="compositionally biased region" description="Basic and acidic residues" evidence="2">
    <location>
        <begin position="673"/>
        <end position="684"/>
    </location>
</feature>
<sequence length="703" mass="79224">MENYEQQMPMPQQQMAPPMAPQLPTDAEGNLMSRTFELPNESRAALVSDWLGKIEEAKAFWHPQFTRMREDMDFVAGKQWDNSHANDTRYVANIVQRHIQQRVASLYAKNPTVVARRRKTLDFAIWDGGMGMLQAAQAEAEMAMAAGMQPSIQTMEFLGDFQAGVQRRQFMDKLSKTMEIVFKYALEQQIPDFKLQMKQLVRRTCICGVGYVKIGFERIMERRPEDADKIRDITEKLATLQRIAVDLHDNQTSETSKEIEQLRLMMADLQSQELKITREGMVFDFPVATSIIPDPKCRQLKDFVGASWVAQEFVMTNDDIKEIYGKDVSVGRRMIRKAMGMSMPSYTKNEDINVYEIYSKKDNLKYIIAEGYPDFLAEPTAPYPCLERFWPFFTLSFNDIESDKDIYPCSDSRLLQPMQREYNRARQGLREQRHANRPKYIVPKGMLDDEDRAKLQSHPANAVLELNAVTPGTNVGQIIQPMPLAGFDPMMYDTSMIFDDILKVVGSQEANMGGTSNGTTATEVSVAEGSRMSSIQSNIDDLDDMLSNMANAAGQVMLKYYNEETVKKIAGPGATWPMFDMQTISEEIFLEIEAGSSGRPNKAQEISNFERIAPIIMQIPGISPEWLAKQAIMRLDDRMDISDAVIAGIPSVVAMNAQMPPNAGGDSESNPDEQGKEGGNKTERPPNQSSSAPDAKRPETTST</sequence>
<protein>
    <recommendedName>
        <fullName evidence="6">Portal protein</fullName>
    </recommendedName>
</protein>
<proteinExistence type="predicted"/>
<feature type="region of interest" description="Disordered" evidence="2">
    <location>
        <begin position="657"/>
        <end position="703"/>
    </location>
</feature>
<evidence type="ECO:0000256" key="2">
    <source>
        <dbReference type="SAM" id="MobiDB-lite"/>
    </source>
</evidence>
<evidence type="ECO:0000313" key="3">
    <source>
        <dbReference type="EMBL" id="CAB4145444.1"/>
    </source>
</evidence>
<dbReference type="InterPro" id="IPR032427">
    <property type="entry name" value="P22_portal"/>
</dbReference>
<feature type="region of interest" description="Disordered" evidence="2">
    <location>
        <begin position="1"/>
        <end position="22"/>
    </location>
</feature>
<feature type="compositionally biased region" description="Basic and acidic residues" evidence="2">
    <location>
        <begin position="694"/>
        <end position="703"/>
    </location>
</feature>
<dbReference type="EMBL" id="LR796455">
    <property type="protein sequence ID" value="CAB4145444.1"/>
    <property type="molecule type" value="Genomic_DNA"/>
</dbReference>
<organism evidence="3">
    <name type="scientific">uncultured Caudovirales phage</name>
    <dbReference type="NCBI Taxonomy" id="2100421"/>
    <lineage>
        <taxon>Viruses</taxon>
        <taxon>Duplodnaviria</taxon>
        <taxon>Heunggongvirae</taxon>
        <taxon>Uroviricota</taxon>
        <taxon>Caudoviricetes</taxon>
        <taxon>Peduoviridae</taxon>
        <taxon>Maltschvirus</taxon>
        <taxon>Maltschvirus maltsch</taxon>
    </lineage>
</organism>
<gene>
    <name evidence="5" type="ORF">UFOVP1222_37</name>
    <name evidence="3" type="ORF">UFOVP477_7</name>
    <name evidence="4" type="ORF">UFOVP798_11</name>
</gene>
<reference evidence="3" key="1">
    <citation type="submission" date="2020-04" db="EMBL/GenBank/DDBJ databases">
        <authorList>
            <person name="Chiriac C."/>
            <person name="Salcher M."/>
            <person name="Ghai R."/>
            <person name="Kavagutti S V."/>
        </authorList>
    </citation>
    <scope>NUCLEOTIDE SEQUENCE</scope>
</reference>
<dbReference type="Pfam" id="PF16510">
    <property type="entry name" value="P22_portal"/>
    <property type="match status" value="1"/>
</dbReference>
<evidence type="ECO:0000313" key="5">
    <source>
        <dbReference type="EMBL" id="CAB4191502.1"/>
    </source>
</evidence>
<dbReference type="EMBL" id="LR796752">
    <property type="protein sequence ID" value="CAB4163223.1"/>
    <property type="molecule type" value="Genomic_DNA"/>
</dbReference>
<dbReference type="EMBL" id="LR797167">
    <property type="protein sequence ID" value="CAB4191502.1"/>
    <property type="molecule type" value="Genomic_DNA"/>
</dbReference>